<proteinExistence type="predicted"/>
<reference evidence="1" key="2">
    <citation type="submission" date="2025-09" db="UniProtKB">
        <authorList>
            <consortium name="EnsemblPlants"/>
        </authorList>
    </citation>
    <scope>IDENTIFICATION</scope>
</reference>
<protein>
    <submittedName>
        <fullName evidence="1">Uncharacterized protein</fullName>
    </submittedName>
</protein>
<dbReference type="Proteomes" id="UP001732700">
    <property type="component" value="Chromosome 6A"/>
</dbReference>
<dbReference type="EnsemblPlants" id="AVESA.00010b.r2.6AG1027210.1">
    <property type="protein sequence ID" value="AVESA.00010b.r2.6AG1027210.1.CDS"/>
    <property type="gene ID" value="AVESA.00010b.r2.6AG1027210"/>
</dbReference>
<evidence type="ECO:0000313" key="1">
    <source>
        <dbReference type="EnsemblPlants" id="AVESA.00010b.r2.6AG1027210.1.CDS"/>
    </source>
</evidence>
<organism evidence="1 2">
    <name type="scientific">Avena sativa</name>
    <name type="common">Oat</name>
    <dbReference type="NCBI Taxonomy" id="4498"/>
    <lineage>
        <taxon>Eukaryota</taxon>
        <taxon>Viridiplantae</taxon>
        <taxon>Streptophyta</taxon>
        <taxon>Embryophyta</taxon>
        <taxon>Tracheophyta</taxon>
        <taxon>Spermatophyta</taxon>
        <taxon>Magnoliopsida</taxon>
        <taxon>Liliopsida</taxon>
        <taxon>Poales</taxon>
        <taxon>Poaceae</taxon>
        <taxon>BOP clade</taxon>
        <taxon>Pooideae</taxon>
        <taxon>Poodae</taxon>
        <taxon>Poeae</taxon>
        <taxon>Poeae Chloroplast Group 1 (Aveneae type)</taxon>
        <taxon>Aveninae</taxon>
        <taxon>Avena</taxon>
    </lineage>
</organism>
<name>A0ACD5YTX7_AVESA</name>
<reference evidence="1" key="1">
    <citation type="submission" date="2021-05" db="EMBL/GenBank/DDBJ databases">
        <authorList>
            <person name="Scholz U."/>
            <person name="Mascher M."/>
            <person name="Fiebig A."/>
        </authorList>
    </citation>
    <scope>NUCLEOTIDE SEQUENCE [LARGE SCALE GENOMIC DNA]</scope>
</reference>
<accession>A0ACD5YTX7</accession>
<keyword evidence="2" id="KW-1185">Reference proteome</keyword>
<evidence type="ECO:0000313" key="2">
    <source>
        <dbReference type="Proteomes" id="UP001732700"/>
    </source>
</evidence>
<sequence>MKCVSTKREIILLGIVVGLSVGFGFLLLGLCAIFVIHRWRRDHQKQLRKKYFEKNQGLLLEQLISSDENASERTKIFSWEELQKATNSFDPMLILGHGGHGMVYKGILSDQRVVAIKKSKDIKQSEINEFINEVAILSQINHRNIVRLYGCCLEAEVPLLVYDFVQNGSLSQILHSDSSNSFSLSWDDRLRIATEAAGALYYLHSAASISVFHRDVKSSNILLDANYTAKVSDFGASRSVPIDQTHVSTNVQGTFGYLDPEYYHTRQLNEKSDVYSFGVLLLEMLLKKKPILSSDESGLKQSLSNYFLEELKKRPIKEIVDVQVQEEATEEEINNVASLAEMCLRLRGEERPTMKEVEMTLQLLRSKRSKSYHAQSSARTRAEAGVQSQLNYEIDPISANSQRCYSLELEFLSSASLPR</sequence>